<dbReference type="PANTHER" id="PTHR31885">
    <property type="entry name" value="GH04784P"/>
    <property type="match status" value="1"/>
</dbReference>
<dbReference type="Proteomes" id="UP000536835">
    <property type="component" value="Unassembled WGS sequence"/>
</dbReference>
<evidence type="ECO:0000313" key="8">
    <source>
        <dbReference type="Proteomes" id="UP000536835"/>
    </source>
</evidence>
<comment type="similarity">
    <text evidence="2">Belongs to the TMEM86 family.</text>
</comment>
<evidence type="ECO:0000256" key="5">
    <source>
        <dbReference type="ARBA" id="ARBA00023136"/>
    </source>
</evidence>
<dbReference type="GO" id="GO:0016020">
    <property type="term" value="C:membrane"/>
    <property type="evidence" value="ECO:0007669"/>
    <property type="project" value="UniProtKB-SubCell"/>
</dbReference>
<organism evidence="7 8">
    <name type="scientific">Parvularcula mediterranea</name>
    <dbReference type="NCBI Taxonomy" id="2732508"/>
    <lineage>
        <taxon>Bacteria</taxon>
        <taxon>Pseudomonadati</taxon>
        <taxon>Pseudomonadota</taxon>
        <taxon>Alphaproteobacteria</taxon>
        <taxon>Parvularculales</taxon>
        <taxon>Parvularculaceae</taxon>
        <taxon>Parvularcula</taxon>
    </lineage>
</organism>
<comment type="subcellular location">
    <subcellularLocation>
        <location evidence="1">Membrane</location>
        <topology evidence="1">Multi-pass membrane protein</topology>
    </subcellularLocation>
</comment>
<feature type="transmembrane region" description="Helical" evidence="6">
    <location>
        <begin position="87"/>
        <end position="106"/>
    </location>
</feature>
<evidence type="ECO:0000256" key="1">
    <source>
        <dbReference type="ARBA" id="ARBA00004141"/>
    </source>
</evidence>
<dbReference type="InterPro" id="IPR012506">
    <property type="entry name" value="TMEM86B-like"/>
</dbReference>
<feature type="transmembrane region" description="Helical" evidence="6">
    <location>
        <begin position="196"/>
        <end position="217"/>
    </location>
</feature>
<keyword evidence="5 6" id="KW-0472">Membrane</keyword>
<protein>
    <submittedName>
        <fullName evidence="7">Lysoplasmalogenase</fullName>
    </submittedName>
</protein>
<evidence type="ECO:0000256" key="3">
    <source>
        <dbReference type="ARBA" id="ARBA00022692"/>
    </source>
</evidence>
<keyword evidence="4 6" id="KW-1133">Transmembrane helix</keyword>
<dbReference type="AlphaFoldDB" id="A0A7Y3RKU2"/>
<gene>
    <name evidence="7" type="ORF">HK107_06275</name>
</gene>
<keyword evidence="3 6" id="KW-0812">Transmembrane</keyword>
<feature type="transmembrane region" description="Helical" evidence="6">
    <location>
        <begin position="167"/>
        <end position="184"/>
    </location>
</feature>
<accession>A0A7Y3RKU2</accession>
<evidence type="ECO:0000313" key="7">
    <source>
        <dbReference type="EMBL" id="NNU15928.1"/>
    </source>
</evidence>
<evidence type="ECO:0000256" key="6">
    <source>
        <dbReference type="SAM" id="Phobius"/>
    </source>
</evidence>
<dbReference type="Pfam" id="PF07947">
    <property type="entry name" value="YhhN"/>
    <property type="match status" value="1"/>
</dbReference>
<dbReference type="PANTHER" id="PTHR31885:SF6">
    <property type="entry name" value="GH04784P"/>
    <property type="match status" value="1"/>
</dbReference>
<evidence type="ECO:0000256" key="4">
    <source>
        <dbReference type="ARBA" id="ARBA00022989"/>
    </source>
</evidence>
<feature type="transmembrane region" description="Helical" evidence="6">
    <location>
        <begin position="36"/>
        <end position="53"/>
    </location>
</feature>
<keyword evidence="8" id="KW-1185">Reference proteome</keyword>
<sequence>MGFEMIWPSLVCMTFAVGLVWAEYRGKRREQWLFKPMAAAFFIIQAGMIGPFGEPYGRFIFAGLILSALGDLLLLPRDKSLALKAGMLAFGLAHVAYICGFIWFPIYDLSPLTVVGAVITFALVTGVWLWAHFRFPGEHELSVMLYAPVIGTMVASAFHVADRALPIWIVAAALMFAVSDLFVARDRFVVREPRNNLIITPLYFGAQCLFALSIAAAGPGGAG</sequence>
<proteinExistence type="inferred from homology"/>
<evidence type="ECO:0000256" key="2">
    <source>
        <dbReference type="ARBA" id="ARBA00007375"/>
    </source>
</evidence>
<feature type="transmembrane region" description="Helical" evidence="6">
    <location>
        <begin position="59"/>
        <end position="75"/>
    </location>
</feature>
<feature type="transmembrane region" description="Helical" evidence="6">
    <location>
        <begin position="112"/>
        <end position="131"/>
    </location>
</feature>
<dbReference type="GO" id="GO:0016787">
    <property type="term" value="F:hydrolase activity"/>
    <property type="evidence" value="ECO:0007669"/>
    <property type="project" value="TreeGrafter"/>
</dbReference>
<reference evidence="7 8" key="1">
    <citation type="submission" date="2020-05" db="EMBL/GenBank/DDBJ databases">
        <title>Parvularcula mediterraneae sp. nov., isolated from polypropylene straw from shallow seawater of the seashore of Laganas in Zakynthos island, Greece.</title>
        <authorList>
            <person name="Szabo I."/>
            <person name="Al-Omari J."/>
            <person name="Rado J."/>
            <person name="Szerdahelyi G.S."/>
        </authorList>
    </citation>
    <scope>NUCLEOTIDE SEQUENCE [LARGE SCALE GENOMIC DNA]</scope>
    <source>
        <strain evidence="7 8">ZS-1/3</strain>
    </source>
</reference>
<name>A0A7Y3RKU2_9PROT</name>
<feature type="transmembrane region" description="Helical" evidence="6">
    <location>
        <begin position="6"/>
        <end position="24"/>
    </location>
</feature>
<feature type="transmembrane region" description="Helical" evidence="6">
    <location>
        <begin position="143"/>
        <end position="161"/>
    </location>
</feature>
<comment type="caution">
    <text evidence="7">The sequence shown here is derived from an EMBL/GenBank/DDBJ whole genome shotgun (WGS) entry which is preliminary data.</text>
</comment>
<dbReference type="EMBL" id="JABFCX010000002">
    <property type="protein sequence ID" value="NNU15928.1"/>
    <property type="molecule type" value="Genomic_DNA"/>
</dbReference>
<dbReference type="RefSeq" id="WP_173197761.1">
    <property type="nucleotide sequence ID" value="NZ_JABFCX010000002.1"/>
</dbReference>